<sequence length="69" mass="8193">EQTLNFLKHWVPAGKAPMCVNSIGQDRRFMNKYMLELEDFFHYRNLDVSTIKELARRCNPEVLAHVNKK</sequence>
<gene>
    <name evidence="1" type="ORF">V6250_21175</name>
</gene>
<keyword evidence="2" id="KW-1185">Reference proteome</keyword>
<accession>A0ACC6R9M5</accession>
<organism evidence="1 2">
    <name type="scientific">Pseudoalteromonas undina</name>
    <dbReference type="NCBI Taxonomy" id="43660"/>
    <lineage>
        <taxon>Bacteria</taxon>
        <taxon>Pseudomonadati</taxon>
        <taxon>Pseudomonadota</taxon>
        <taxon>Gammaproteobacteria</taxon>
        <taxon>Alteromonadales</taxon>
        <taxon>Pseudoalteromonadaceae</taxon>
        <taxon>Pseudoalteromonas</taxon>
    </lineage>
</organism>
<keyword evidence="1" id="KW-0540">Nuclease</keyword>
<keyword evidence="1" id="KW-0378">Hydrolase</keyword>
<dbReference type="Proteomes" id="UP001374952">
    <property type="component" value="Unassembled WGS sequence"/>
</dbReference>
<feature type="non-terminal residue" evidence="1">
    <location>
        <position position="69"/>
    </location>
</feature>
<dbReference type="EMBL" id="JBAKAX010000325">
    <property type="protein sequence ID" value="MEL0606629.1"/>
    <property type="molecule type" value="Genomic_DNA"/>
</dbReference>
<evidence type="ECO:0000313" key="2">
    <source>
        <dbReference type="Proteomes" id="UP001374952"/>
    </source>
</evidence>
<evidence type="ECO:0000313" key="1">
    <source>
        <dbReference type="EMBL" id="MEL0606629.1"/>
    </source>
</evidence>
<reference evidence="1" key="1">
    <citation type="submission" date="2024-02" db="EMBL/GenBank/DDBJ databases">
        <title>Bacteria isolated from the canopy kelp, Nereocystis luetkeana.</title>
        <authorList>
            <person name="Pfister C.A."/>
            <person name="Younker I.T."/>
            <person name="Light S.H."/>
        </authorList>
    </citation>
    <scope>NUCLEOTIDE SEQUENCE</scope>
    <source>
        <strain evidence="1">TN.2.01</strain>
    </source>
</reference>
<comment type="caution">
    <text evidence="1">The sequence shown here is derived from an EMBL/GenBank/DDBJ whole genome shotgun (WGS) entry which is preliminary data.</text>
</comment>
<protein>
    <submittedName>
        <fullName evidence="1">Exonuclease domain-containing protein</fullName>
    </submittedName>
</protein>
<keyword evidence="1" id="KW-0269">Exonuclease</keyword>
<name>A0ACC6R9M5_9GAMM</name>
<proteinExistence type="predicted"/>
<feature type="non-terminal residue" evidence="1">
    <location>
        <position position="1"/>
    </location>
</feature>